<keyword evidence="1" id="KW-0472">Membrane</keyword>
<name>A0A4U9DBC1_RAOTE</name>
<dbReference type="EMBL" id="CABDVU010000001">
    <property type="protein sequence ID" value="VTN14942.1"/>
    <property type="molecule type" value="Genomic_DNA"/>
</dbReference>
<dbReference type="AlphaFoldDB" id="A0A4U9DBC1"/>
<keyword evidence="1" id="KW-0812">Transmembrane</keyword>
<keyword evidence="1" id="KW-1133">Transmembrane helix</keyword>
<protein>
    <submittedName>
        <fullName evidence="2">Uncharacterized protein</fullName>
    </submittedName>
</protein>
<dbReference type="Proteomes" id="UP000339249">
    <property type="component" value="Unassembled WGS sequence"/>
</dbReference>
<proteinExistence type="predicted"/>
<evidence type="ECO:0000256" key="1">
    <source>
        <dbReference type="SAM" id="Phobius"/>
    </source>
</evidence>
<sequence>MMLVQSVPLAILCFGLVLRDAVGGDDVVTGGIDLSLPAIAVLGVALLSLGMVEWQISYLWLLLLPLAVCLACGAINRLVLGRRGCRRCWQRSQPPSPLPA</sequence>
<feature type="transmembrane region" description="Helical" evidence="1">
    <location>
        <begin position="35"/>
        <end position="52"/>
    </location>
</feature>
<reference evidence="2 3" key="1">
    <citation type="submission" date="2019-04" db="EMBL/GenBank/DDBJ databases">
        <authorList>
            <consortium name="Pathogen Informatics"/>
        </authorList>
    </citation>
    <scope>NUCLEOTIDE SEQUENCE [LARGE SCALE GENOMIC DNA]</scope>
    <source>
        <strain evidence="2 3">NCTC9185</strain>
    </source>
</reference>
<gene>
    <name evidence="2" type="ORF">NCTC9185_07010</name>
</gene>
<evidence type="ECO:0000313" key="3">
    <source>
        <dbReference type="Proteomes" id="UP000339249"/>
    </source>
</evidence>
<accession>A0A4U9DBC1</accession>
<feature type="transmembrane region" description="Helical" evidence="1">
    <location>
        <begin position="59"/>
        <end position="80"/>
    </location>
</feature>
<evidence type="ECO:0000313" key="2">
    <source>
        <dbReference type="EMBL" id="VTN14942.1"/>
    </source>
</evidence>
<organism evidence="2 3">
    <name type="scientific">Raoultella terrigena</name>
    <name type="common">Klebsiella terrigena</name>
    <dbReference type="NCBI Taxonomy" id="577"/>
    <lineage>
        <taxon>Bacteria</taxon>
        <taxon>Pseudomonadati</taxon>
        <taxon>Pseudomonadota</taxon>
        <taxon>Gammaproteobacteria</taxon>
        <taxon>Enterobacterales</taxon>
        <taxon>Enterobacteriaceae</taxon>
        <taxon>Klebsiella/Raoultella group</taxon>
        <taxon>Raoultella</taxon>
    </lineage>
</organism>